<feature type="domain" description="HTH tetR-type" evidence="3">
    <location>
        <begin position="1"/>
        <end position="57"/>
    </location>
</feature>
<evidence type="ECO:0000256" key="1">
    <source>
        <dbReference type="ARBA" id="ARBA00023125"/>
    </source>
</evidence>
<dbReference type="SUPFAM" id="SSF48498">
    <property type="entry name" value="Tetracyclin repressor-like, C-terminal domain"/>
    <property type="match status" value="1"/>
</dbReference>
<dbReference type="InterPro" id="IPR001647">
    <property type="entry name" value="HTH_TetR"/>
</dbReference>
<dbReference type="PANTHER" id="PTHR30055:SF146">
    <property type="entry name" value="HTH-TYPE TRANSCRIPTIONAL DUAL REGULATOR CECR"/>
    <property type="match status" value="1"/>
</dbReference>
<organism evidence="4 5">
    <name type="scientific">Dongia soli</name>
    <dbReference type="NCBI Taxonomy" id="600628"/>
    <lineage>
        <taxon>Bacteria</taxon>
        <taxon>Pseudomonadati</taxon>
        <taxon>Pseudomonadota</taxon>
        <taxon>Alphaproteobacteria</taxon>
        <taxon>Rhodospirillales</taxon>
        <taxon>Dongiaceae</taxon>
        <taxon>Dongia</taxon>
    </lineage>
</organism>
<dbReference type="RefSeq" id="WP_320506617.1">
    <property type="nucleotide sequence ID" value="NZ_JAXCLW010000001.1"/>
</dbReference>
<keyword evidence="1 2" id="KW-0238">DNA-binding</keyword>
<dbReference type="PANTHER" id="PTHR30055">
    <property type="entry name" value="HTH-TYPE TRANSCRIPTIONAL REGULATOR RUTR"/>
    <property type="match status" value="1"/>
</dbReference>
<sequence length="194" mass="21572">MAIMTAAKELFLEHGFGAVSMDQVARQAGVSKATVYAHFVSKEKLFAEMVFRACIAKSHAVLPVLQADSNIEGVLQEIAHIVVDHLLSPEPLAVYRIIMAEGPRFPELPRAFFGNGPLPMIRKLTDFFDEANRLGLLNVPDTRLAAEQMVWLVRGPLGVRRLFTTDVPCDFPDEEDVIKGAARMIHRTYCPQPT</sequence>
<evidence type="ECO:0000313" key="5">
    <source>
        <dbReference type="Proteomes" id="UP001279642"/>
    </source>
</evidence>
<dbReference type="PRINTS" id="PR00455">
    <property type="entry name" value="HTHTETR"/>
</dbReference>
<proteinExistence type="predicted"/>
<dbReference type="EMBL" id="JAXCLW010000001">
    <property type="protein sequence ID" value="MDY0881558.1"/>
    <property type="molecule type" value="Genomic_DNA"/>
</dbReference>
<evidence type="ECO:0000313" key="4">
    <source>
        <dbReference type="EMBL" id="MDY0881558.1"/>
    </source>
</evidence>
<evidence type="ECO:0000256" key="2">
    <source>
        <dbReference type="PROSITE-ProRule" id="PRU00335"/>
    </source>
</evidence>
<dbReference type="PROSITE" id="PS50977">
    <property type="entry name" value="HTH_TETR_2"/>
    <property type="match status" value="1"/>
</dbReference>
<keyword evidence="5" id="KW-1185">Reference proteome</keyword>
<feature type="DNA-binding region" description="H-T-H motif" evidence="2">
    <location>
        <begin position="20"/>
        <end position="39"/>
    </location>
</feature>
<reference evidence="4 5" key="1">
    <citation type="journal article" date="2016" name="Antonie Van Leeuwenhoek">
        <title>Dongia soli sp. nov., isolated from soil from Dokdo, Korea.</title>
        <authorList>
            <person name="Kim D.U."/>
            <person name="Lee H."/>
            <person name="Kim H."/>
            <person name="Kim S.G."/>
            <person name="Ka J.O."/>
        </authorList>
    </citation>
    <scope>NUCLEOTIDE SEQUENCE [LARGE SCALE GENOMIC DNA]</scope>
    <source>
        <strain evidence="4 5">D78</strain>
    </source>
</reference>
<gene>
    <name evidence="4" type="ORF">SMD27_01755</name>
</gene>
<dbReference type="InterPro" id="IPR036271">
    <property type="entry name" value="Tet_transcr_reg_TetR-rel_C_sf"/>
</dbReference>
<protein>
    <submittedName>
        <fullName evidence="4">TetR/AcrR family transcriptional regulator</fullName>
    </submittedName>
</protein>
<dbReference type="InterPro" id="IPR050109">
    <property type="entry name" value="HTH-type_TetR-like_transc_reg"/>
</dbReference>
<dbReference type="Pfam" id="PF00440">
    <property type="entry name" value="TetR_N"/>
    <property type="match status" value="1"/>
</dbReference>
<dbReference type="PROSITE" id="PS01081">
    <property type="entry name" value="HTH_TETR_1"/>
    <property type="match status" value="1"/>
</dbReference>
<accession>A0ABU5E5S3</accession>
<dbReference type="SUPFAM" id="SSF46689">
    <property type="entry name" value="Homeodomain-like"/>
    <property type="match status" value="1"/>
</dbReference>
<dbReference type="Gene3D" id="1.10.357.10">
    <property type="entry name" value="Tetracycline Repressor, domain 2"/>
    <property type="match status" value="1"/>
</dbReference>
<dbReference type="InterPro" id="IPR023772">
    <property type="entry name" value="DNA-bd_HTH_TetR-type_CS"/>
</dbReference>
<dbReference type="Gene3D" id="1.10.10.60">
    <property type="entry name" value="Homeodomain-like"/>
    <property type="match status" value="1"/>
</dbReference>
<dbReference type="InterPro" id="IPR039536">
    <property type="entry name" value="TetR_C_Proteobacteria"/>
</dbReference>
<name>A0ABU5E5S3_9PROT</name>
<dbReference type="InterPro" id="IPR009057">
    <property type="entry name" value="Homeodomain-like_sf"/>
</dbReference>
<comment type="caution">
    <text evidence="4">The sequence shown here is derived from an EMBL/GenBank/DDBJ whole genome shotgun (WGS) entry which is preliminary data.</text>
</comment>
<dbReference type="Proteomes" id="UP001279642">
    <property type="component" value="Unassembled WGS sequence"/>
</dbReference>
<evidence type="ECO:0000259" key="3">
    <source>
        <dbReference type="PROSITE" id="PS50977"/>
    </source>
</evidence>
<dbReference type="Pfam" id="PF14246">
    <property type="entry name" value="TetR_C_7"/>
    <property type="match status" value="1"/>
</dbReference>